<dbReference type="Gene3D" id="1.10.357.10">
    <property type="entry name" value="Tetracycline Repressor, domain 2"/>
    <property type="match status" value="1"/>
</dbReference>
<dbReference type="Proteomes" id="UP000050326">
    <property type="component" value="Unassembled WGS sequence"/>
</dbReference>
<comment type="caution">
    <text evidence="6">The sequence shown here is derived from an EMBL/GenBank/DDBJ whole genome shotgun (WGS) entry which is preliminary data.</text>
</comment>
<dbReference type="SUPFAM" id="SSF46689">
    <property type="entry name" value="Homeodomain-like"/>
    <property type="match status" value="1"/>
</dbReference>
<dbReference type="OrthoDB" id="494991at2"/>
<feature type="domain" description="HTH tetR-type" evidence="5">
    <location>
        <begin position="9"/>
        <end position="69"/>
    </location>
</feature>
<dbReference type="InterPro" id="IPR001647">
    <property type="entry name" value="HTH_TetR"/>
</dbReference>
<evidence type="ECO:0000256" key="3">
    <source>
        <dbReference type="ARBA" id="ARBA00023163"/>
    </source>
</evidence>
<evidence type="ECO:0000256" key="1">
    <source>
        <dbReference type="ARBA" id="ARBA00023015"/>
    </source>
</evidence>
<evidence type="ECO:0000256" key="2">
    <source>
        <dbReference type="ARBA" id="ARBA00023125"/>
    </source>
</evidence>
<dbReference type="InterPro" id="IPR036271">
    <property type="entry name" value="Tet_transcr_reg_TetR-rel_C_sf"/>
</dbReference>
<dbReference type="EMBL" id="LKET01000032">
    <property type="protein sequence ID" value="KPU44328.1"/>
    <property type="molecule type" value="Genomic_DNA"/>
</dbReference>
<dbReference type="GO" id="GO:0003700">
    <property type="term" value="F:DNA-binding transcription factor activity"/>
    <property type="evidence" value="ECO:0007669"/>
    <property type="project" value="TreeGrafter"/>
</dbReference>
<name>A0A0N8NTB0_9CLOT</name>
<dbReference type="PROSITE" id="PS50977">
    <property type="entry name" value="HTH_TETR_2"/>
    <property type="match status" value="1"/>
</dbReference>
<sequence>MGIREEQKEKRRDEILNAGLDLFIRKGYSATKISDIARQVGMSVGLLFHYFDSKEKLYEELITLGISGPMSVMAPTEKEPLAFFEDASRQIFNYIQAEPFTAKMFVLMSQAFYNEAAPDCVKEMLAGFDIYKPTAALIAKGQKCGTIRSGDPYALSIAFWCAVQGIAEGIALNPSLPRPDSDWIVDIIRRKD</sequence>
<dbReference type="PRINTS" id="PR00455">
    <property type="entry name" value="HTHTETR"/>
</dbReference>
<dbReference type="InterPro" id="IPR009057">
    <property type="entry name" value="Homeodomain-like_sf"/>
</dbReference>
<dbReference type="PATRIC" id="fig|36849.3.peg.2637"/>
<organism evidence="6 7">
    <name type="scientific">Oxobacter pfennigii</name>
    <dbReference type="NCBI Taxonomy" id="36849"/>
    <lineage>
        <taxon>Bacteria</taxon>
        <taxon>Bacillati</taxon>
        <taxon>Bacillota</taxon>
        <taxon>Clostridia</taxon>
        <taxon>Eubacteriales</taxon>
        <taxon>Clostridiaceae</taxon>
        <taxon>Oxobacter</taxon>
    </lineage>
</organism>
<dbReference type="Pfam" id="PF00440">
    <property type="entry name" value="TetR_N"/>
    <property type="match status" value="1"/>
</dbReference>
<dbReference type="GO" id="GO:0000976">
    <property type="term" value="F:transcription cis-regulatory region binding"/>
    <property type="evidence" value="ECO:0007669"/>
    <property type="project" value="TreeGrafter"/>
</dbReference>
<keyword evidence="2 4" id="KW-0238">DNA-binding</keyword>
<evidence type="ECO:0000256" key="4">
    <source>
        <dbReference type="PROSITE-ProRule" id="PRU00335"/>
    </source>
</evidence>
<dbReference type="InterPro" id="IPR050109">
    <property type="entry name" value="HTH-type_TetR-like_transc_reg"/>
</dbReference>
<keyword evidence="1" id="KW-0805">Transcription regulation</keyword>
<dbReference type="STRING" id="36849.OXPF_24980"/>
<evidence type="ECO:0000313" key="7">
    <source>
        <dbReference type="Proteomes" id="UP000050326"/>
    </source>
</evidence>
<evidence type="ECO:0000313" key="6">
    <source>
        <dbReference type="EMBL" id="KPU44328.1"/>
    </source>
</evidence>
<feature type="DNA-binding region" description="H-T-H motif" evidence="4">
    <location>
        <begin position="32"/>
        <end position="51"/>
    </location>
</feature>
<keyword evidence="3" id="KW-0804">Transcription</keyword>
<dbReference type="SUPFAM" id="SSF48498">
    <property type="entry name" value="Tetracyclin repressor-like, C-terminal domain"/>
    <property type="match status" value="1"/>
</dbReference>
<protein>
    <submittedName>
        <fullName evidence="6">HTH-type transcriptional repressor KstR2</fullName>
    </submittedName>
</protein>
<dbReference type="PANTHER" id="PTHR30055:SF234">
    <property type="entry name" value="HTH-TYPE TRANSCRIPTIONAL REGULATOR BETI"/>
    <property type="match status" value="1"/>
</dbReference>
<accession>A0A0N8NTB0</accession>
<dbReference type="AlphaFoldDB" id="A0A0N8NTB0"/>
<gene>
    <name evidence="6" type="primary">kstR2_3</name>
    <name evidence="6" type="ORF">OXPF_24980</name>
</gene>
<dbReference type="RefSeq" id="WP_054875510.1">
    <property type="nucleotide sequence ID" value="NZ_LKET01000032.1"/>
</dbReference>
<proteinExistence type="predicted"/>
<dbReference type="PANTHER" id="PTHR30055">
    <property type="entry name" value="HTH-TYPE TRANSCRIPTIONAL REGULATOR RUTR"/>
    <property type="match status" value="1"/>
</dbReference>
<reference evidence="6 7" key="1">
    <citation type="submission" date="2015-09" db="EMBL/GenBank/DDBJ databases">
        <title>Genome sequence of Oxobacter pfennigii DSM 3222.</title>
        <authorList>
            <person name="Poehlein A."/>
            <person name="Bengelsdorf F.R."/>
            <person name="Schiel-Bengelsdorf B."/>
            <person name="Duerre P."/>
            <person name="Daniel R."/>
        </authorList>
    </citation>
    <scope>NUCLEOTIDE SEQUENCE [LARGE SCALE GENOMIC DNA]</scope>
    <source>
        <strain evidence="6 7">DSM 3222</strain>
    </source>
</reference>
<evidence type="ECO:0000259" key="5">
    <source>
        <dbReference type="PROSITE" id="PS50977"/>
    </source>
</evidence>
<keyword evidence="7" id="KW-1185">Reference proteome</keyword>